<name>A0A4Q7LJM6_9MICO</name>
<dbReference type="EMBL" id="SGWW01000005">
    <property type="protein sequence ID" value="RZS54342.1"/>
    <property type="molecule type" value="Genomic_DNA"/>
</dbReference>
<organism evidence="3 4">
    <name type="scientific">Microcella putealis</name>
    <dbReference type="NCBI Taxonomy" id="337005"/>
    <lineage>
        <taxon>Bacteria</taxon>
        <taxon>Bacillati</taxon>
        <taxon>Actinomycetota</taxon>
        <taxon>Actinomycetes</taxon>
        <taxon>Micrococcales</taxon>
        <taxon>Microbacteriaceae</taxon>
        <taxon>Microcella</taxon>
    </lineage>
</organism>
<evidence type="ECO:0000313" key="3">
    <source>
        <dbReference type="EMBL" id="RZS54342.1"/>
    </source>
</evidence>
<proteinExistence type="predicted"/>
<dbReference type="Pfam" id="PF21531">
    <property type="entry name" value="Rv2175c_wHTH"/>
    <property type="match status" value="1"/>
</dbReference>
<evidence type="ECO:0000259" key="2">
    <source>
        <dbReference type="Pfam" id="PF21531"/>
    </source>
</evidence>
<comment type="caution">
    <text evidence="3">The sequence shown here is derived from an EMBL/GenBank/DDBJ whole genome shotgun (WGS) entry which is preliminary data.</text>
</comment>
<accession>A0A4Q7LJM6</accession>
<gene>
    <name evidence="3" type="ORF">EV141_2339</name>
</gene>
<keyword evidence="4" id="KW-1185">Reference proteome</keyword>
<dbReference type="AlphaFoldDB" id="A0A4Q7LJM6"/>
<sequence length="125" mass="13714">MLPSAPGVWHPKDVNVESSRWLTVPDLVEILGLGPGKIHRLFEERQLLAVRRDGVLVVPEEFLVDGEPVHGLPGTLTLLADAGFSDDEAMQWMLAENDQLDAAPIASLRAGRKAEVRRIAQVLAF</sequence>
<dbReference type="InterPro" id="IPR041098">
    <property type="entry name" value="Rv2175c_C"/>
</dbReference>
<evidence type="ECO:0000313" key="4">
    <source>
        <dbReference type="Proteomes" id="UP000293519"/>
    </source>
</evidence>
<reference evidence="3 4" key="1">
    <citation type="journal article" date="2015" name="Stand. Genomic Sci.">
        <title>Genomic Encyclopedia of Bacterial and Archaeal Type Strains, Phase III: the genomes of soil and plant-associated and newly described type strains.</title>
        <authorList>
            <person name="Whitman W.B."/>
            <person name="Woyke T."/>
            <person name="Klenk H.P."/>
            <person name="Zhou Y."/>
            <person name="Lilburn T.G."/>
            <person name="Beck B.J."/>
            <person name="De Vos P."/>
            <person name="Vandamme P."/>
            <person name="Eisen J.A."/>
            <person name="Garrity G."/>
            <person name="Hugenholtz P."/>
            <person name="Kyrpides N.C."/>
        </authorList>
    </citation>
    <scope>NUCLEOTIDE SEQUENCE [LARGE SCALE GENOMIC DNA]</scope>
    <source>
        <strain evidence="3 4">CV2</strain>
    </source>
</reference>
<dbReference type="InterPro" id="IPR048576">
    <property type="entry name" value="Rv2175c_wHTH"/>
</dbReference>
<feature type="domain" description="DNA-binding protein Rv2175c wHTH" evidence="2">
    <location>
        <begin position="13"/>
        <end position="63"/>
    </location>
</feature>
<protein>
    <submittedName>
        <fullName evidence="3">Uncharacterized protein</fullName>
    </submittedName>
</protein>
<evidence type="ECO:0000259" key="1">
    <source>
        <dbReference type="Pfam" id="PF18367"/>
    </source>
</evidence>
<dbReference type="Pfam" id="PF18367">
    <property type="entry name" value="Rv2175c_C"/>
    <property type="match status" value="1"/>
</dbReference>
<dbReference type="Proteomes" id="UP000293519">
    <property type="component" value="Unassembled WGS sequence"/>
</dbReference>
<feature type="domain" description="Rv2175c C-terminal" evidence="1">
    <location>
        <begin position="69"/>
        <end position="124"/>
    </location>
</feature>
<dbReference type="GO" id="GO:0003677">
    <property type="term" value="F:DNA binding"/>
    <property type="evidence" value="ECO:0007669"/>
    <property type="project" value="InterPro"/>
</dbReference>